<gene>
    <name evidence="3" type="ORF">BD311DRAFT_458917</name>
</gene>
<sequence length="551" mass="61271">MHWWCNISSDILQNATLAAVTCSQDPNINSQCIALCPNADFTGVGVRTAFYVQSLMNNVFSWAHRICTTLVGWCSKSRPLRLVRLLSPLSIIALLVVFSRRDSVPTTWAATLLTGALVIAAMVQKHNQSITLHHAILVLNFATLSCISSLAVAPTLSIWRLTPREYYAKRLARDMLDGHHDDAEEDRLIGEAAEVITGRRERKIARAQNRQRIVLALALLTQVVLQWAWGIVLFVSPVYSQTNCSGETALIFFLWRFTAREINDNMVVWVLWLLFSLGITLAMTVILALSSPVRARSGTQHASPASSLGATSLSTLSTPRPPVYRQVFESAAGMVPSWKDRSGQLIFWYNVVCVFLWSIYIISSEIQIQANCIFTGENSITSFGQITALLLSLAPVWSLTVAVYRWPQKQRRLQRRRRHAMLSSVQSQASNQSVVDIIVSNPDYDRGRPQRGSDIADGSKGHTTVEIMETATTALPTRERARPTGMLQSALRGGRERSRSQEPNAGARPRSQGPGMRARIGHTNMPTGSLMSFPLPTNTEEEWTELATFPR</sequence>
<reference evidence="3" key="1">
    <citation type="submission" date="2019-01" db="EMBL/GenBank/DDBJ databases">
        <title>Draft genome sequences of three monokaryotic isolates of the white-rot basidiomycete fungus Dichomitus squalens.</title>
        <authorList>
            <consortium name="DOE Joint Genome Institute"/>
            <person name="Lopez S.C."/>
            <person name="Andreopoulos B."/>
            <person name="Pangilinan J."/>
            <person name="Lipzen A."/>
            <person name="Riley R."/>
            <person name="Ahrendt S."/>
            <person name="Ng V."/>
            <person name="Barry K."/>
            <person name="Daum C."/>
            <person name="Grigoriev I.V."/>
            <person name="Hilden K.S."/>
            <person name="Makela M.R."/>
            <person name="de Vries R.P."/>
        </authorList>
    </citation>
    <scope>NUCLEOTIDE SEQUENCE [LARGE SCALE GENOMIC DNA]</scope>
    <source>
        <strain evidence="3">OM18370.1</strain>
    </source>
</reference>
<accession>A0A4Q9MJC1</accession>
<feature type="region of interest" description="Disordered" evidence="1">
    <location>
        <begin position="441"/>
        <end position="460"/>
    </location>
</feature>
<keyword evidence="2" id="KW-0472">Membrane</keyword>
<evidence type="ECO:0000256" key="2">
    <source>
        <dbReference type="SAM" id="Phobius"/>
    </source>
</evidence>
<dbReference type="EMBL" id="ML143450">
    <property type="protein sequence ID" value="TBU26121.1"/>
    <property type="molecule type" value="Genomic_DNA"/>
</dbReference>
<protein>
    <submittedName>
        <fullName evidence="3">Uncharacterized protein</fullName>
    </submittedName>
</protein>
<keyword evidence="2" id="KW-0812">Transmembrane</keyword>
<name>A0A4Q9MJC1_9APHY</name>
<evidence type="ECO:0000313" key="3">
    <source>
        <dbReference type="EMBL" id="TBU26121.1"/>
    </source>
</evidence>
<organism evidence="3">
    <name type="scientific">Dichomitus squalens</name>
    <dbReference type="NCBI Taxonomy" id="114155"/>
    <lineage>
        <taxon>Eukaryota</taxon>
        <taxon>Fungi</taxon>
        <taxon>Dikarya</taxon>
        <taxon>Basidiomycota</taxon>
        <taxon>Agaricomycotina</taxon>
        <taxon>Agaricomycetes</taxon>
        <taxon>Polyporales</taxon>
        <taxon>Polyporaceae</taxon>
        <taxon>Dichomitus</taxon>
    </lineage>
</organism>
<feature type="compositionally biased region" description="Polar residues" evidence="1">
    <location>
        <begin position="524"/>
        <end position="538"/>
    </location>
</feature>
<feature type="transmembrane region" description="Helical" evidence="2">
    <location>
        <begin position="82"/>
        <end position="99"/>
    </location>
</feature>
<dbReference type="Proteomes" id="UP000292957">
    <property type="component" value="Unassembled WGS sequence"/>
</dbReference>
<evidence type="ECO:0000256" key="1">
    <source>
        <dbReference type="SAM" id="MobiDB-lite"/>
    </source>
</evidence>
<feature type="transmembrane region" description="Helical" evidence="2">
    <location>
        <begin position="106"/>
        <end position="123"/>
    </location>
</feature>
<feature type="transmembrane region" description="Helical" evidence="2">
    <location>
        <begin position="383"/>
        <end position="406"/>
    </location>
</feature>
<feature type="transmembrane region" description="Helical" evidence="2">
    <location>
        <begin position="135"/>
        <end position="159"/>
    </location>
</feature>
<feature type="transmembrane region" description="Helical" evidence="2">
    <location>
        <begin position="266"/>
        <end position="289"/>
    </location>
</feature>
<keyword evidence="2" id="KW-1133">Transmembrane helix</keyword>
<proteinExistence type="predicted"/>
<feature type="region of interest" description="Disordered" evidence="1">
    <location>
        <begin position="474"/>
        <end position="551"/>
    </location>
</feature>
<dbReference type="OrthoDB" id="5427664at2759"/>
<feature type="transmembrane region" description="Helical" evidence="2">
    <location>
        <begin position="213"/>
        <end position="235"/>
    </location>
</feature>
<dbReference type="AlphaFoldDB" id="A0A4Q9MJC1"/>
<feature type="transmembrane region" description="Helical" evidence="2">
    <location>
        <begin position="345"/>
        <end position="363"/>
    </location>
</feature>